<dbReference type="GO" id="GO:0005654">
    <property type="term" value="C:nucleoplasm"/>
    <property type="evidence" value="ECO:0007669"/>
    <property type="project" value="UniProtKB-ARBA"/>
</dbReference>
<evidence type="ECO:0000256" key="5">
    <source>
        <dbReference type="ARBA" id="ARBA00022833"/>
    </source>
</evidence>
<dbReference type="Bgee" id="ENSELUG00000011748">
    <property type="expression patterns" value="Expressed in muscle tissue and 15 other cell types or tissues"/>
</dbReference>
<evidence type="ECO:0000256" key="7">
    <source>
        <dbReference type="ARBA" id="ARBA00023125"/>
    </source>
</evidence>
<proteinExistence type="predicted"/>
<feature type="region of interest" description="Disordered" evidence="13">
    <location>
        <begin position="38"/>
        <end position="69"/>
    </location>
</feature>
<dbReference type="GO" id="GO:0000978">
    <property type="term" value="F:RNA polymerase II cis-regulatory region sequence-specific DNA binding"/>
    <property type="evidence" value="ECO:0007669"/>
    <property type="project" value="TreeGrafter"/>
</dbReference>
<sequence>MVDHLPVGEETFLYYASSPADRHPSDMVTDTGIYQALSPPFSEDDLSDSSSPRSCSSPESQLLGSSCSGSCSSGESQDGLLDILLSQATLGRDVTPSLCPSAPPVLPMGLAWESKKIRLSPPTKEESFEFPRFSVDLEDHAGLLFQPTLEEIEEFLEENMEAVALKREASDDGMTDSHVTGSEAGLECPGQTHPGVAVRTAETKRSSTPAVAESNSSTEIKQEDPAGSPASVEGSSVAPVILQIQPIQIKQEPSPSAIPVPQPTTPPSSDIKIAQLLVSIQGQTFALVPQLVSPSNLSGASSKFVRIAPVPIAAKPLGAGEAGLGGGQSAGLLAGGPKFQKSSVADLIKMHKCTFPGCAKMYTKSSHLKAHLRRHTGEKPFACTWPGCGWRFSRSDELSRHRRSHSGVKPYQCSVCEKKFARSDHLSKHIKVHRFPRSSRTVRSAN</sequence>
<gene>
    <name evidence="15" type="primary">KLF15</name>
</gene>
<reference evidence="15" key="2">
    <citation type="submission" date="2020-02" db="EMBL/GenBank/DDBJ databases">
        <title>Esox lucius (northern pike) genome, fEsoLuc1, primary haplotype.</title>
        <authorList>
            <person name="Myers G."/>
            <person name="Karagic N."/>
            <person name="Meyer A."/>
            <person name="Pippel M."/>
            <person name="Reichard M."/>
            <person name="Winkler S."/>
            <person name="Tracey A."/>
            <person name="Sims Y."/>
            <person name="Howe K."/>
            <person name="Rhie A."/>
            <person name="Formenti G."/>
            <person name="Durbin R."/>
            <person name="Fedrigo O."/>
            <person name="Jarvis E.D."/>
        </authorList>
    </citation>
    <scope>NUCLEOTIDE SEQUENCE [LARGE SCALE GENOMIC DNA]</scope>
</reference>
<dbReference type="PANTHER" id="PTHR23235">
    <property type="entry name" value="KRUEPPEL-LIKE TRANSCRIPTION FACTOR"/>
    <property type="match status" value="1"/>
</dbReference>
<reference evidence="15" key="4">
    <citation type="submission" date="2025-09" db="UniProtKB">
        <authorList>
            <consortium name="Ensembl"/>
        </authorList>
    </citation>
    <scope>IDENTIFICATION</scope>
</reference>
<feature type="domain" description="C2H2-type" evidence="14">
    <location>
        <begin position="381"/>
        <end position="410"/>
    </location>
</feature>
<comment type="subcellular location">
    <subcellularLocation>
        <location evidence="1">Nucleus</location>
    </subcellularLocation>
</comment>
<evidence type="ECO:0000256" key="9">
    <source>
        <dbReference type="ARBA" id="ARBA00023163"/>
    </source>
</evidence>
<dbReference type="FunFam" id="3.30.160.60:FF:000018">
    <property type="entry name" value="Krueppel-like factor 15"/>
    <property type="match status" value="1"/>
</dbReference>
<keyword evidence="16" id="KW-1185">Reference proteome</keyword>
<keyword evidence="2" id="KW-0479">Metal-binding</keyword>
<feature type="compositionally biased region" description="Polar residues" evidence="13">
    <location>
        <begin position="206"/>
        <end position="219"/>
    </location>
</feature>
<dbReference type="InterPro" id="IPR036236">
    <property type="entry name" value="Znf_C2H2_sf"/>
</dbReference>
<dbReference type="InParanoid" id="A0A6Q2YIZ0"/>
<dbReference type="GO" id="GO:0008270">
    <property type="term" value="F:zinc ion binding"/>
    <property type="evidence" value="ECO:0007669"/>
    <property type="project" value="UniProtKB-KW"/>
</dbReference>
<reference evidence="16" key="1">
    <citation type="journal article" date="2014" name="PLoS ONE">
        <title>The genome and linkage map of the northern pike (Esox lucius): conserved synteny revealed between the salmonid sister group and the Neoteleostei.</title>
        <authorList>
            <person name="Rondeau E.B."/>
            <person name="Minkley D.R."/>
            <person name="Leong J.S."/>
            <person name="Messmer A.M."/>
            <person name="Jantzen J.R."/>
            <person name="von Schalburg K.R."/>
            <person name="Lemon C."/>
            <person name="Bird N.H."/>
            <person name="Koop B.F."/>
        </authorList>
    </citation>
    <scope>NUCLEOTIDE SEQUENCE</scope>
</reference>
<dbReference type="GeneTree" id="ENSGT00940000156977"/>
<dbReference type="GO" id="GO:0000981">
    <property type="term" value="F:DNA-binding transcription factor activity, RNA polymerase II-specific"/>
    <property type="evidence" value="ECO:0007669"/>
    <property type="project" value="TreeGrafter"/>
</dbReference>
<feature type="region of interest" description="Disordered" evidence="13">
    <location>
        <begin position="169"/>
        <end position="234"/>
    </location>
</feature>
<dbReference type="SMART" id="SM00355">
    <property type="entry name" value="ZnF_C2H2"/>
    <property type="match status" value="3"/>
</dbReference>
<evidence type="ECO:0000256" key="8">
    <source>
        <dbReference type="ARBA" id="ARBA00023159"/>
    </source>
</evidence>
<organism evidence="15 16">
    <name type="scientific">Esox lucius</name>
    <name type="common">Northern pike</name>
    <dbReference type="NCBI Taxonomy" id="8010"/>
    <lineage>
        <taxon>Eukaryota</taxon>
        <taxon>Metazoa</taxon>
        <taxon>Chordata</taxon>
        <taxon>Craniata</taxon>
        <taxon>Vertebrata</taxon>
        <taxon>Euteleostomi</taxon>
        <taxon>Actinopterygii</taxon>
        <taxon>Neopterygii</taxon>
        <taxon>Teleostei</taxon>
        <taxon>Protacanthopterygii</taxon>
        <taxon>Esociformes</taxon>
        <taxon>Esocidae</taxon>
        <taxon>Esox</taxon>
    </lineage>
</organism>
<dbReference type="InterPro" id="IPR013087">
    <property type="entry name" value="Znf_C2H2_type"/>
</dbReference>
<dbReference type="Gene3D" id="3.30.160.60">
    <property type="entry name" value="Classic Zinc Finger"/>
    <property type="match status" value="3"/>
</dbReference>
<keyword evidence="9" id="KW-0804">Transcription</keyword>
<feature type="compositionally biased region" description="Low complexity" evidence="13">
    <location>
        <begin position="48"/>
        <end position="69"/>
    </location>
</feature>
<dbReference type="RefSeq" id="XP_010891671.1">
    <property type="nucleotide sequence ID" value="XM_010893369.3"/>
</dbReference>
<protein>
    <recommendedName>
        <fullName evidence="11">Krueppel-like factor 15</fullName>
    </recommendedName>
</protein>
<evidence type="ECO:0000256" key="10">
    <source>
        <dbReference type="ARBA" id="ARBA00023242"/>
    </source>
</evidence>
<evidence type="ECO:0000256" key="13">
    <source>
        <dbReference type="SAM" id="MobiDB-lite"/>
    </source>
</evidence>
<evidence type="ECO:0000259" key="14">
    <source>
        <dbReference type="PROSITE" id="PS50157"/>
    </source>
</evidence>
<dbReference type="Ensembl" id="ENSELUT00000056153.2">
    <property type="protein sequence ID" value="ENSELUP00000065412.2"/>
    <property type="gene ID" value="ENSELUG00000038984.1"/>
</dbReference>
<dbReference type="AlphaFoldDB" id="A0A6Q2YIZ0"/>
<evidence type="ECO:0000256" key="1">
    <source>
        <dbReference type="ARBA" id="ARBA00004123"/>
    </source>
</evidence>
<dbReference type="FunFam" id="3.30.160.60:FF:000624">
    <property type="entry name" value="zinc finger protein 697"/>
    <property type="match status" value="1"/>
</dbReference>
<dbReference type="CTD" id="28999"/>
<dbReference type="PANTHER" id="PTHR23235:SF44">
    <property type="entry name" value="KRUEPPEL-LIKE FACTOR 15"/>
    <property type="match status" value="1"/>
</dbReference>
<keyword evidence="4 12" id="KW-0863">Zinc-finger</keyword>
<evidence type="ECO:0000256" key="11">
    <source>
        <dbReference type="ARBA" id="ARBA00069427"/>
    </source>
</evidence>
<keyword evidence="3" id="KW-0677">Repeat</keyword>
<dbReference type="SUPFAM" id="SSF57667">
    <property type="entry name" value="beta-beta-alpha zinc fingers"/>
    <property type="match status" value="2"/>
</dbReference>
<dbReference type="FunCoup" id="A0A6Q2YIZ0">
    <property type="interactions" value="38"/>
</dbReference>
<keyword evidence="7" id="KW-0238">DNA-binding</keyword>
<evidence type="ECO:0000313" key="15">
    <source>
        <dbReference type="Ensembl" id="ENSELUP00000065412.2"/>
    </source>
</evidence>
<dbReference type="Proteomes" id="UP000265140">
    <property type="component" value="Chromosome 12"/>
</dbReference>
<keyword evidence="8" id="KW-0010">Activator</keyword>
<reference evidence="15" key="3">
    <citation type="submission" date="2025-08" db="UniProtKB">
        <authorList>
            <consortium name="Ensembl"/>
        </authorList>
    </citation>
    <scope>IDENTIFICATION</scope>
</reference>
<evidence type="ECO:0000313" key="16">
    <source>
        <dbReference type="Proteomes" id="UP000265140"/>
    </source>
</evidence>
<dbReference type="GO" id="GO:0045893">
    <property type="term" value="P:positive regulation of DNA-templated transcription"/>
    <property type="evidence" value="ECO:0007669"/>
    <property type="project" value="UniProtKB-ARBA"/>
</dbReference>
<evidence type="ECO:0000256" key="2">
    <source>
        <dbReference type="ARBA" id="ARBA00022723"/>
    </source>
</evidence>
<keyword evidence="5" id="KW-0862">Zinc</keyword>
<dbReference type="PROSITE" id="PS50157">
    <property type="entry name" value="ZINC_FINGER_C2H2_2"/>
    <property type="match status" value="3"/>
</dbReference>
<evidence type="ECO:0000256" key="6">
    <source>
        <dbReference type="ARBA" id="ARBA00023015"/>
    </source>
</evidence>
<dbReference type="CDD" id="cd21580">
    <property type="entry name" value="KLF15_N"/>
    <property type="match status" value="1"/>
</dbReference>
<evidence type="ECO:0000256" key="3">
    <source>
        <dbReference type="ARBA" id="ARBA00022737"/>
    </source>
</evidence>
<feature type="domain" description="C2H2-type" evidence="14">
    <location>
        <begin position="351"/>
        <end position="380"/>
    </location>
</feature>
<keyword evidence="10" id="KW-0539">Nucleus</keyword>
<feature type="domain" description="C2H2-type" evidence="14">
    <location>
        <begin position="411"/>
        <end position="438"/>
    </location>
</feature>
<name>A0A6Q2YIZ0_ESOLU</name>
<dbReference type="Pfam" id="PF00096">
    <property type="entry name" value="zf-C2H2"/>
    <property type="match status" value="3"/>
</dbReference>
<accession>A0A6Q2YIZ0</accession>
<keyword evidence="6" id="KW-0805">Transcription regulation</keyword>
<dbReference type="KEGG" id="els:105023860"/>
<dbReference type="GeneID" id="105023860"/>
<dbReference type="PROSITE" id="PS00028">
    <property type="entry name" value="ZINC_FINGER_C2H2_1"/>
    <property type="match status" value="3"/>
</dbReference>
<evidence type="ECO:0000256" key="12">
    <source>
        <dbReference type="PROSITE-ProRule" id="PRU00042"/>
    </source>
</evidence>
<evidence type="ECO:0000256" key="4">
    <source>
        <dbReference type="ARBA" id="ARBA00022771"/>
    </source>
</evidence>
<dbReference type="FunFam" id="3.30.160.60:FF:000368">
    <property type="entry name" value="Krueppel-like factor 15"/>
    <property type="match status" value="1"/>
</dbReference>